<evidence type="ECO:0000256" key="1">
    <source>
        <dbReference type="SAM" id="MobiDB-lite"/>
    </source>
</evidence>
<reference evidence="2 3" key="1">
    <citation type="journal article" date="2019" name="New Phytol.">
        <title>Comparative genomics reveals unique wood-decay strategies and fruiting body development in the Schizophyllaceae.</title>
        <authorList>
            <person name="Almasi E."/>
            <person name="Sahu N."/>
            <person name="Krizsan K."/>
            <person name="Balint B."/>
            <person name="Kovacs G.M."/>
            <person name="Kiss B."/>
            <person name="Cseklye J."/>
            <person name="Drula E."/>
            <person name="Henrissat B."/>
            <person name="Nagy I."/>
            <person name="Chovatia M."/>
            <person name="Adam C."/>
            <person name="LaButti K."/>
            <person name="Lipzen A."/>
            <person name="Riley R."/>
            <person name="Grigoriev I.V."/>
            <person name="Nagy L.G."/>
        </authorList>
    </citation>
    <scope>NUCLEOTIDE SEQUENCE [LARGE SCALE GENOMIC DNA]</scope>
    <source>
        <strain evidence="2 3">NL-1724</strain>
    </source>
</reference>
<keyword evidence="3" id="KW-1185">Reference proteome</keyword>
<proteinExistence type="predicted"/>
<organism evidence="2 3">
    <name type="scientific">Schizophyllum amplum</name>
    <dbReference type="NCBI Taxonomy" id="97359"/>
    <lineage>
        <taxon>Eukaryota</taxon>
        <taxon>Fungi</taxon>
        <taxon>Dikarya</taxon>
        <taxon>Basidiomycota</taxon>
        <taxon>Agaricomycotina</taxon>
        <taxon>Agaricomycetes</taxon>
        <taxon>Agaricomycetidae</taxon>
        <taxon>Agaricales</taxon>
        <taxon>Schizophyllaceae</taxon>
        <taxon>Schizophyllum</taxon>
    </lineage>
</organism>
<dbReference type="Proteomes" id="UP000320762">
    <property type="component" value="Unassembled WGS sequence"/>
</dbReference>
<feature type="region of interest" description="Disordered" evidence="1">
    <location>
        <begin position="90"/>
        <end position="168"/>
    </location>
</feature>
<dbReference type="EMBL" id="VDMD01000041">
    <property type="protein sequence ID" value="TRM57922.1"/>
    <property type="molecule type" value="Genomic_DNA"/>
</dbReference>
<evidence type="ECO:0000313" key="3">
    <source>
        <dbReference type="Proteomes" id="UP000320762"/>
    </source>
</evidence>
<feature type="region of interest" description="Disordered" evidence="1">
    <location>
        <begin position="212"/>
        <end position="232"/>
    </location>
</feature>
<accession>A0A550BZD8</accession>
<gene>
    <name evidence="2" type="ORF">BD626DRAFT_513325</name>
</gene>
<protein>
    <submittedName>
        <fullName evidence="2">Uncharacterized protein</fullName>
    </submittedName>
</protein>
<feature type="region of interest" description="Disordered" evidence="1">
    <location>
        <begin position="1"/>
        <end position="33"/>
    </location>
</feature>
<feature type="compositionally biased region" description="Acidic residues" evidence="1">
    <location>
        <begin position="134"/>
        <end position="148"/>
    </location>
</feature>
<feature type="compositionally biased region" description="Low complexity" evidence="1">
    <location>
        <begin position="103"/>
        <end position="118"/>
    </location>
</feature>
<sequence length="232" mass="26274">MPKARSSRASTRATKQASSSAQPYNTNGSDSVAVARLRRETDLRNDEMAEVIDPYNVQCRQCSNRIKLSEKSMWDLYHWTVHKNRCKGRGPAALAKAREQAAKAKQPKPQTSPTSTGTPQPPASMTSSTPPLTVDDDFEEETDDECVKEEEYDRSSSLAPPEDRVPEPFVEEFTLRPHRDTYQRTTPLYASPTDCTRMYAWDRPKKPHFAISDIRTRQDDSDPPECEYGSDL</sequence>
<feature type="compositionally biased region" description="Polar residues" evidence="1">
    <location>
        <begin position="7"/>
        <end position="30"/>
    </location>
</feature>
<comment type="caution">
    <text evidence="2">The sequence shown here is derived from an EMBL/GenBank/DDBJ whole genome shotgun (WGS) entry which is preliminary data.</text>
</comment>
<dbReference type="OrthoDB" id="3268830at2759"/>
<dbReference type="AlphaFoldDB" id="A0A550BZD8"/>
<name>A0A550BZD8_9AGAR</name>
<evidence type="ECO:0000313" key="2">
    <source>
        <dbReference type="EMBL" id="TRM57922.1"/>
    </source>
</evidence>
<feature type="compositionally biased region" description="Acidic residues" evidence="1">
    <location>
        <begin position="221"/>
        <end position="232"/>
    </location>
</feature>